<dbReference type="CDD" id="cd00060">
    <property type="entry name" value="FHA"/>
    <property type="match status" value="1"/>
</dbReference>
<keyword evidence="5" id="KW-1185">Reference proteome</keyword>
<comment type="caution">
    <text evidence="4">The sequence shown here is derived from an EMBL/GenBank/DDBJ whole genome shotgun (WGS) entry which is preliminary data.</text>
</comment>
<proteinExistence type="predicted"/>
<evidence type="ECO:0000256" key="2">
    <source>
        <dbReference type="SAM" id="MobiDB-lite"/>
    </source>
</evidence>
<dbReference type="SUPFAM" id="SSF49879">
    <property type="entry name" value="SMAD/FHA domain"/>
    <property type="match status" value="1"/>
</dbReference>
<gene>
    <name evidence="4" type="ORF">ACH47G_17825</name>
</gene>
<dbReference type="RefSeq" id="WP_396947188.1">
    <property type="nucleotide sequence ID" value="NZ_JBIRXV010000003.1"/>
</dbReference>
<evidence type="ECO:0000259" key="3">
    <source>
        <dbReference type="PROSITE" id="PS50006"/>
    </source>
</evidence>
<accession>A0ABW7WHA1</accession>
<dbReference type="Pfam" id="PF00498">
    <property type="entry name" value="FHA"/>
    <property type="match status" value="1"/>
</dbReference>
<feature type="region of interest" description="Disordered" evidence="2">
    <location>
        <begin position="157"/>
        <end position="290"/>
    </location>
</feature>
<evidence type="ECO:0000256" key="1">
    <source>
        <dbReference type="ARBA" id="ARBA00022553"/>
    </source>
</evidence>
<organism evidence="4 5">
    <name type="scientific">Nocardia beijingensis</name>
    <dbReference type="NCBI Taxonomy" id="95162"/>
    <lineage>
        <taxon>Bacteria</taxon>
        <taxon>Bacillati</taxon>
        <taxon>Actinomycetota</taxon>
        <taxon>Actinomycetes</taxon>
        <taxon>Mycobacteriales</taxon>
        <taxon>Nocardiaceae</taxon>
        <taxon>Nocardia</taxon>
    </lineage>
</organism>
<dbReference type="Gene3D" id="2.60.200.20">
    <property type="match status" value="1"/>
</dbReference>
<dbReference type="PROSITE" id="PS50006">
    <property type="entry name" value="FHA_DOMAIN"/>
    <property type="match status" value="1"/>
</dbReference>
<feature type="domain" description="FHA" evidence="3">
    <location>
        <begin position="314"/>
        <end position="374"/>
    </location>
</feature>
<keyword evidence="1" id="KW-0597">Phosphoprotein</keyword>
<dbReference type="InterPro" id="IPR000253">
    <property type="entry name" value="FHA_dom"/>
</dbReference>
<protein>
    <submittedName>
        <fullName evidence="4">FHA domain-containing protein</fullName>
    </submittedName>
</protein>
<reference evidence="4 5" key="1">
    <citation type="submission" date="2024-10" db="EMBL/GenBank/DDBJ databases">
        <title>The Natural Products Discovery Center: Release of the First 8490 Sequenced Strains for Exploring Actinobacteria Biosynthetic Diversity.</title>
        <authorList>
            <person name="Kalkreuter E."/>
            <person name="Kautsar S.A."/>
            <person name="Yang D."/>
            <person name="Bader C.D."/>
            <person name="Teijaro C.N."/>
            <person name="Fluegel L."/>
            <person name="Davis C.M."/>
            <person name="Simpson J.R."/>
            <person name="Lauterbach L."/>
            <person name="Steele A.D."/>
            <person name="Gui C."/>
            <person name="Meng S."/>
            <person name="Li G."/>
            <person name="Viehrig K."/>
            <person name="Ye F."/>
            <person name="Su P."/>
            <person name="Kiefer A.F."/>
            <person name="Nichols A."/>
            <person name="Cepeda A.J."/>
            <person name="Yan W."/>
            <person name="Fan B."/>
            <person name="Jiang Y."/>
            <person name="Adhikari A."/>
            <person name="Zheng C.-J."/>
            <person name="Schuster L."/>
            <person name="Cowan T.M."/>
            <person name="Smanski M.J."/>
            <person name="Chevrette M.G."/>
            <person name="De Carvalho L.P.S."/>
            <person name="Shen B."/>
        </authorList>
    </citation>
    <scope>NUCLEOTIDE SEQUENCE [LARGE SCALE GENOMIC DNA]</scope>
    <source>
        <strain evidence="4 5">NPDC019626</strain>
    </source>
</reference>
<dbReference type="InterPro" id="IPR008984">
    <property type="entry name" value="SMAD_FHA_dom_sf"/>
</dbReference>
<sequence>MRREPSTVGIAPGDGLVARFGAVVAYLGAETTSTDRILGTIEAVAEGEHPGAALAQRLAAVIFGHTVLPPPFGVVAPTADGVLILLRGPVTAEIQGADGTRRLHGGRAFTWVDEILREPVRRITIGADTGAPLTALPRTDLRSGVVPGGGFVLNAAVRRAGKTGRPRTSEPSAPDEPEPTAAAGFAAMPEPTGAADAVVQPKSGARPTGTSDAIAQATPAPRPTGAADAVPQAASGARPTESSRPLVKPRPPRPVPDRPLAWSQVQPAREPVALRKAPDDGGTRAQRPAALPADSAVGALVTEEGAAYPLDRAYVIGRGPQVDEAVRTAAAEPIVLQRDRHVSRVHAYVSVDGGKVYIRDAAATSGTFIAGPGTDQWTRISTSPTELPPGWRVRISERVLTHRGDAHRTGTADIAGARRRS</sequence>
<name>A0ABW7WHA1_9NOCA</name>
<dbReference type="Proteomes" id="UP001611450">
    <property type="component" value="Unassembled WGS sequence"/>
</dbReference>
<evidence type="ECO:0000313" key="5">
    <source>
        <dbReference type="Proteomes" id="UP001611450"/>
    </source>
</evidence>
<feature type="compositionally biased region" description="Basic and acidic residues" evidence="2">
    <location>
        <begin position="272"/>
        <end position="282"/>
    </location>
</feature>
<evidence type="ECO:0000313" key="4">
    <source>
        <dbReference type="EMBL" id="MFI2322348.1"/>
    </source>
</evidence>
<dbReference type="EMBL" id="JBIRXV010000003">
    <property type="protein sequence ID" value="MFI2322348.1"/>
    <property type="molecule type" value="Genomic_DNA"/>
</dbReference>